<comment type="caution">
    <text evidence="1">The sequence shown here is derived from an EMBL/GenBank/DDBJ whole genome shotgun (WGS) entry which is preliminary data.</text>
</comment>
<evidence type="ECO:0000313" key="2">
    <source>
        <dbReference type="Proteomes" id="UP000006073"/>
    </source>
</evidence>
<dbReference type="Proteomes" id="UP000006073">
    <property type="component" value="Unassembled WGS sequence"/>
</dbReference>
<dbReference type="RefSeq" id="WP_009034087.1">
    <property type="nucleotide sequence ID" value="NZ_ALWO02000011.1"/>
</dbReference>
<name>S2EBD1_INDAL</name>
<sequence length="111" mass="12833">MKLGKAVDFGSPTALFEFDEKSQKWRKLRDLDFSNTVTSNEVFMIGDTVFAIYHDGLRSINLNNFQSILHDFVNGYTLNREFHPLQSVGIGGRMYIYNGDYSISEFDPEFF</sequence>
<keyword evidence="2" id="KW-1185">Reference proteome</keyword>
<proteinExistence type="predicted"/>
<reference evidence="1 2" key="1">
    <citation type="journal article" date="2013" name="Genome Announc.">
        <title>Draft Genome Sequence of Indibacter alkaliphilus Strain LW1T, Isolated from Lonar Lake, a Haloalkaline Lake in the Buldana District of Maharashtra, India.</title>
        <authorList>
            <person name="Singh A."/>
            <person name="Kumar Jangir P."/>
            <person name="Sharma R."/>
            <person name="Singh A."/>
            <person name="Kumar Pinnaka A."/>
            <person name="Shivaji S."/>
        </authorList>
    </citation>
    <scope>NUCLEOTIDE SEQUENCE [LARGE SCALE GENOMIC DNA]</scope>
    <source>
        <strain evidence="2">CCUG 57479 / KCTC 22604 / LW1</strain>
    </source>
</reference>
<dbReference type="AlphaFoldDB" id="S2EBD1"/>
<organism evidence="1 2">
    <name type="scientific">Indibacter alkaliphilus (strain CCUG 57479 / KCTC 22604 / LW1)</name>
    <dbReference type="NCBI Taxonomy" id="1189612"/>
    <lineage>
        <taxon>Bacteria</taxon>
        <taxon>Pseudomonadati</taxon>
        <taxon>Bacteroidota</taxon>
        <taxon>Cytophagia</taxon>
        <taxon>Cytophagales</taxon>
        <taxon>Cyclobacteriaceae</taxon>
    </lineage>
</organism>
<dbReference type="EMBL" id="ALWO02000011">
    <property type="protein sequence ID" value="EOZ99663.1"/>
    <property type="molecule type" value="Genomic_DNA"/>
</dbReference>
<gene>
    <name evidence="1" type="ORF">A33Q_0344</name>
</gene>
<protein>
    <submittedName>
        <fullName evidence="1">Uncharacterized protein</fullName>
    </submittedName>
</protein>
<dbReference type="STRING" id="1189612.A33Q_0344"/>
<accession>S2EBD1</accession>
<evidence type="ECO:0000313" key="1">
    <source>
        <dbReference type="EMBL" id="EOZ99663.1"/>
    </source>
</evidence>